<feature type="region of interest" description="Disordered" evidence="1">
    <location>
        <begin position="1"/>
        <end position="20"/>
    </location>
</feature>
<evidence type="ECO:0000313" key="2">
    <source>
        <dbReference type="EMBL" id="KAF2073155.1"/>
    </source>
</evidence>
<dbReference type="Proteomes" id="UP000695562">
    <property type="component" value="Unassembled WGS sequence"/>
</dbReference>
<feature type="compositionally biased region" description="Low complexity" evidence="1">
    <location>
        <begin position="7"/>
        <end position="20"/>
    </location>
</feature>
<evidence type="ECO:0000256" key="1">
    <source>
        <dbReference type="SAM" id="MobiDB-lite"/>
    </source>
</evidence>
<sequence>MESADHNNSSSSSNTSNNISSLRVPKTCNYVELKDFLVSARKENTNIEMNKIRDIDSECRKVWQDIETRSILRKQVITNCIQETELSLQKAKESNNDSLIRSEKQKLNFLNMEKNVEDILVDYNLKIFQKMCG</sequence>
<protein>
    <recommendedName>
        <fullName evidence="4">Coiled-coil domain-containing protein 58</fullName>
    </recommendedName>
</protein>
<comment type="caution">
    <text evidence="2">The sequence shown here is derived from an EMBL/GenBank/DDBJ whole genome shotgun (WGS) entry which is preliminary data.</text>
</comment>
<dbReference type="AlphaFoldDB" id="A0A8J4UYM4"/>
<proteinExistence type="predicted"/>
<reference evidence="2" key="1">
    <citation type="submission" date="2020-01" db="EMBL/GenBank/DDBJ databases">
        <title>Development of genomics and gene disruption for Polysphondylium violaceum indicates a role for the polyketide synthase stlB in stalk morphogenesis.</title>
        <authorList>
            <person name="Narita B."/>
            <person name="Kawabe Y."/>
            <person name="Kin K."/>
            <person name="Saito T."/>
            <person name="Gibbs R."/>
            <person name="Kuspa A."/>
            <person name="Muzny D."/>
            <person name="Queller D."/>
            <person name="Richards S."/>
            <person name="Strassman J."/>
            <person name="Sucgang R."/>
            <person name="Worley K."/>
            <person name="Schaap P."/>
        </authorList>
    </citation>
    <scope>NUCLEOTIDE SEQUENCE</scope>
    <source>
        <strain evidence="2">QSvi11</strain>
    </source>
</reference>
<name>A0A8J4UYM4_9MYCE</name>
<keyword evidence="3" id="KW-1185">Reference proteome</keyword>
<organism evidence="2 3">
    <name type="scientific">Polysphondylium violaceum</name>
    <dbReference type="NCBI Taxonomy" id="133409"/>
    <lineage>
        <taxon>Eukaryota</taxon>
        <taxon>Amoebozoa</taxon>
        <taxon>Evosea</taxon>
        <taxon>Eumycetozoa</taxon>
        <taxon>Dictyostelia</taxon>
        <taxon>Dictyosteliales</taxon>
        <taxon>Dictyosteliaceae</taxon>
        <taxon>Polysphondylium</taxon>
    </lineage>
</organism>
<dbReference type="OrthoDB" id="5593818at2759"/>
<evidence type="ECO:0000313" key="3">
    <source>
        <dbReference type="Proteomes" id="UP000695562"/>
    </source>
</evidence>
<gene>
    <name evidence="2" type="ORF">CYY_005544</name>
</gene>
<evidence type="ECO:0008006" key="4">
    <source>
        <dbReference type="Google" id="ProtNLM"/>
    </source>
</evidence>
<dbReference type="EMBL" id="AJWJ01000223">
    <property type="protein sequence ID" value="KAF2073155.1"/>
    <property type="molecule type" value="Genomic_DNA"/>
</dbReference>
<accession>A0A8J4UYM4</accession>